<dbReference type="Proteomes" id="UP001604277">
    <property type="component" value="Unassembled WGS sequence"/>
</dbReference>
<dbReference type="AlphaFoldDB" id="A0ABD1RJX1"/>
<accession>A0ABD1RJX1</accession>
<evidence type="ECO:0000313" key="1">
    <source>
        <dbReference type="EMBL" id="KAL2488683.1"/>
    </source>
</evidence>
<sequence length="114" mass="12701">MRPALPLPYNISPPFLPPTNFTSLSSQIPHSSNLFIEMEKHHDNHINITIKFFLLFIVLSAKVSHAAPPTSTTSMDNPTAVQLVTHALFSRFSNFSALFSDDILKELGYCISNV</sequence>
<reference evidence="3" key="1">
    <citation type="submission" date="2024-07" db="EMBL/GenBank/DDBJ databases">
        <title>Two chromosome-level genome assemblies of Korean endemic species Abeliophyllum distichum and Forsythia ovata (Oleaceae).</title>
        <authorList>
            <person name="Jang H."/>
        </authorList>
    </citation>
    <scope>NUCLEOTIDE SEQUENCE [LARGE SCALE GENOMIC DNA]</scope>
</reference>
<evidence type="ECO:0000313" key="3">
    <source>
        <dbReference type="Proteomes" id="UP001604277"/>
    </source>
</evidence>
<organism evidence="1 3">
    <name type="scientific">Forsythia ovata</name>
    <dbReference type="NCBI Taxonomy" id="205694"/>
    <lineage>
        <taxon>Eukaryota</taxon>
        <taxon>Viridiplantae</taxon>
        <taxon>Streptophyta</taxon>
        <taxon>Embryophyta</taxon>
        <taxon>Tracheophyta</taxon>
        <taxon>Spermatophyta</taxon>
        <taxon>Magnoliopsida</taxon>
        <taxon>eudicotyledons</taxon>
        <taxon>Gunneridae</taxon>
        <taxon>Pentapetalae</taxon>
        <taxon>asterids</taxon>
        <taxon>lamiids</taxon>
        <taxon>Lamiales</taxon>
        <taxon>Oleaceae</taxon>
        <taxon>Forsythieae</taxon>
        <taxon>Forsythia</taxon>
    </lineage>
</organism>
<name>A0ABD1RJX1_9LAMI</name>
<reference evidence="1" key="2">
    <citation type="submission" date="2024-07" db="EMBL/GenBank/DDBJ databases">
        <title>Two chromosome-level genome assemblies of Korean endemic species Abeliophyllum distichum and Forsythia ovata (Oleaceae).</title>
        <authorList>
            <person name="Mun J.H."/>
        </authorList>
    </citation>
    <scope>NUCLEOTIDE SEQUENCE</scope>
    <source>
        <strain evidence="1">KNKB202402200001</strain>
        <tissue evidence="1">Leaf</tissue>
    </source>
</reference>
<evidence type="ECO:0000313" key="2">
    <source>
        <dbReference type="EMBL" id="KAL2488692.1"/>
    </source>
</evidence>
<comment type="caution">
    <text evidence="1">The sequence shown here is derived from an EMBL/GenBank/DDBJ whole genome shotgun (WGS) entry which is preliminary data.</text>
</comment>
<protein>
    <submittedName>
        <fullName evidence="1">Uncharacterized protein</fullName>
    </submittedName>
</protein>
<keyword evidence="3" id="KW-1185">Reference proteome</keyword>
<gene>
    <name evidence="1" type="ORF">Fot_41975</name>
    <name evidence="2" type="ORF">Fot_41984</name>
</gene>
<dbReference type="EMBL" id="JBFOLJ010000012">
    <property type="protein sequence ID" value="KAL2488692.1"/>
    <property type="molecule type" value="Genomic_DNA"/>
</dbReference>
<dbReference type="EMBL" id="JBFOLJ010000012">
    <property type="protein sequence ID" value="KAL2488683.1"/>
    <property type="molecule type" value="Genomic_DNA"/>
</dbReference>
<proteinExistence type="predicted"/>